<feature type="domain" description="Serpin" evidence="2">
    <location>
        <begin position="48"/>
        <end position="110"/>
    </location>
</feature>
<name>A0A978VI76_ZIZJJ</name>
<proteinExistence type="inferred from homology"/>
<organism evidence="3 4">
    <name type="scientific">Ziziphus jujuba var. spinosa</name>
    <dbReference type="NCBI Taxonomy" id="714518"/>
    <lineage>
        <taxon>Eukaryota</taxon>
        <taxon>Viridiplantae</taxon>
        <taxon>Streptophyta</taxon>
        <taxon>Embryophyta</taxon>
        <taxon>Tracheophyta</taxon>
        <taxon>Spermatophyta</taxon>
        <taxon>Magnoliopsida</taxon>
        <taxon>eudicotyledons</taxon>
        <taxon>Gunneridae</taxon>
        <taxon>Pentapetalae</taxon>
        <taxon>rosids</taxon>
        <taxon>fabids</taxon>
        <taxon>Rosales</taxon>
        <taxon>Rhamnaceae</taxon>
        <taxon>Paliureae</taxon>
        <taxon>Ziziphus</taxon>
    </lineage>
</organism>
<comment type="caution">
    <text evidence="3">The sequence shown here is derived from an EMBL/GenBank/DDBJ whole genome shotgun (WGS) entry which is preliminary data.</text>
</comment>
<dbReference type="Pfam" id="PF00079">
    <property type="entry name" value="Serpin"/>
    <property type="match status" value="1"/>
</dbReference>
<dbReference type="EMBL" id="JAEACU010000004">
    <property type="protein sequence ID" value="KAH7532795.1"/>
    <property type="molecule type" value="Genomic_DNA"/>
</dbReference>
<reference evidence="3" key="1">
    <citation type="journal article" date="2021" name="Front. Plant Sci.">
        <title>Chromosome-Scale Genome Assembly for Chinese Sour Jujube and Insights Into Its Genome Evolution and Domestication Signature.</title>
        <authorList>
            <person name="Shen L.-Y."/>
            <person name="Luo H."/>
            <person name="Wang X.-L."/>
            <person name="Wang X.-M."/>
            <person name="Qiu X.-J."/>
            <person name="Liu H."/>
            <person name="Zhou S.-S."/>
            <person name="Jia K.-H."/>
            <person name="Nie S."/>
            <person name="Bao Y.-T."/>
            <person name="Zhang R.-G."/>
            <person name="Yun Q.-Z."/>
            <person name="Chai Y.-H."/>
            <person name="Lu J.-Y."/>
            <person name="Li Y."/>
            <person name="Zhao S.-W."/>
            <person name="Mao J.-F."/>
            <person name="Jia S.-G."/>
            <person name="Mao Y.-M."/>
        </authorList>
    </citation>
    <scope>NUCLEOTIDE SEQUENCE</scope>
    <source>
        <strain evidence="3">AT0</strain>
        <tissue evidence="3">Leaf</tissue>
    </source>
</reference>
<comment type="similarity">
    <text evidence="1">Belongs to the serpin family.</text>
</comment>
<protein>
    <recommendedName>
        <fullName evidence="2">Serpin domain-containing protein</fullName>
    </recommendedName>
</protein>
<evidence type="ECO:0000313" key="3">
    <source>
        <dbReference type="EMBL" id="KAH7532795.1"/>
    </source>
</evidence>
<evidence type="ECO:0000259" key="2">
    <source>
        <dbReference type="Pfam" id="PF00079"/>
    </source>
</evidence>
<evidence type="ECO:0000256" key="1">
    <source>
        <dbReference type="ARBA" id="ARBA00009500"/>
    </source>
</evidence>
<dbReference type="InterPro" id="IPR042178">
    <property type="entry name" value="Serpin_sf_1"/>
</dbReference>
<dbReference type="InterPro" id="IPR000215">
    <property type="entry name" value="Serpin_fam"/>
</dbReference>
<gene>
    <name evidence="3" type="ORF">FEM48_Zijuj04G0060000</name>
</gene>
<dbReference type="Gene3D" id="3.30.497.10">
    <property type="entry name" value="Antithrombin, subunit I, domain 2"/>
    <property type="match status" value="1"/>
</dbReference>
<sequence length="115" mass="12978">MGPKLIFNPGELTEMVVNSLESDKLYVSDILHKSFIDGNNENLSGGPLLFFVNGAWLDQRFLLKSTFQEILKATYKAELKNVDFLTKVEEVVEEVNAWAKIATRGLIKQLSQLDC</sequence>
<dbReference type="GO" id="GO:0004867">
    <property type="term" value="F:serine-type endopeptidase inhibitor activity"/>
    <property type="evidence" value="ECO:0007669"/>
    <property type="project" value="InterPro"/>
</dbReference>
<dbReference type="InterPro" id="IPR036186">
    <property type="entry name" value="Serpin_sf"/>
</dbReference>
<dbReference type="Proteomes" id="UP000813462">
    <property type="component" value="Unassembled WGS sequence"/>
</dbReference>
<dbReference type="AlphaFoldDB" id="A0A978VI76"/>
<dbReference type="GO" id="GO:0005615">
    <property type="term" value="C:extracellular space"/>
    <property type="evidence" value="ECO:0007669"/>
    <property type="project" value="InterPro"/>
</dbReference>
<evidence type="ECO:0000313" key="4">
    <source>
        <dbReference type="Proteomes" id="UP000813462"/>
    </source>
</evidence>
<accession>A0A978VI76</accession>
<dbReference type="PANTHER" id="PTHR11461">
    <property type="entry name" value="SERINE PROTEASE INHIBITOR, SERPIN"/>
    <property type="match status" value="1"/>
</dbReference>
<dbReference type="PANTHER" id="PTHR11461:SF340">
    <property type="entry name" value="SERPIN DOMAIN-CONTAINING PROTEIN"/>
    <property type="match status" value="1"/>
</dbReference>
<dbReference type="InterPro" id="IPR023796">
    <property type="entry name" value="Serpin_dom"/>
</dbReference>
<dbReference type="SUPFAM" id="SSF56574">
    <property type="entry name" value="Serpins"/>
    <property type="match status" value="1"/>
</dbReference>